<keyword evidence="14 18" id="KW-0472">Membrane</keyword>
<dbReference type="AlphaFoldDB" id="A0A452USE8"/>
<evidence type="ECO:0000256" key="20">
    <source>
        <dbReference type="SAM" id="Phobius"/>
    </source>
</evidence>
<dbReference type="Pfam" id="PF06365">
    <property type="entry name" value="CD34_antigen"/>
    <property type="match status" value="1"/>
</dbReference>
<feature type="compositionally biased region" description="Polar residues" evidence="19">
    <location>
        <begin position="122"/>
        <end position="148"/>
    </location>
</feature>
<evidence type="ECO:0000256" key="5">
    <source>
        <dbReference type="ARBA" id="ARBA00004479"/>
    </source>
</evidence>
<dbReference type="Ensembl" id="ENSUMAT00000028453.1">
    <property type="protein sequence ID" value="ENSUMAP00000024035.1"/>
    <property type="gene ID" value="ENSUMAG00000017498.1"/>
</dbReference>
<dbReference type="GO" id="GO:0045121">
    <property type="term" value="C:membrane raft"/>
    <property type="evidence" value="ECO:0007669"/>
    <property type="project" value="UniProtKB-SubCell"/>
</dbReference>
<evidence type="ECO:0000256" key="9">
    <source>
        <dbReference type="ARBA" id="ARBA00022475"/>
    </source>
</evidence>
<dbReference type="InterPro" id="IPR017403">
    <property type="entry name" value="PODXL"/>
</dbReference>
<feature type="compositionally biased region" description="Polar residues" evidence="19">
    <location>
        <begin position="255"/>
        <end position="274"/>
    </location>
</feature>
<dbReference type="GO" id="GO:0007155">
    <property type="term" value="P:cell adhesion"/>
    <property type="evidence" value="ECO:0007669"/>
    <property type="project" value="UniProtKB-KW"/>
</dbReference>
<comment type="subcellular location">
    <subcellularLocation>
        <location evidence="3 18">Apical cell membrane</location>
    </subcellularLocation>
    <subcellularLocation>
        <location evidence="6">Cell projection</location>
        <location evidence="6">Filopodium</location>
    </subcellularLocation>
    <subcellularLocation>
        <location evidence="2 18">Cell projection</location>
        <location evidence="2 18">Microvillus</location>
    </subcellularLocation>
    <subcellularLocation>
        <location evidence="4">Cell projection</location>
        <location evidence="4">Ruffle</location>
    </subcellularLocation>
    <subcellularLocation>
        <location evidence="18">Membrane raft</location>
    </subcellularLocation>
    <subcellularLocation>
        <location evidence="18">Cell projection</location>
        <location evidence="18">Lamellipodium</location>
    </subcellularLocation>
    <subcellularLocation>
        <location evidence="5">Membrane</location>
        <topology evidence="5">Single-pass type I membrane protein</topology>
    </subcellularLocation>
</comment>
<evidence type="ECO:0000313" key="21">
    <source>
        <dbReference type="Ensembl" id="ENSUMAP00000024035"/>
    </source>
</evidence>
<keyword evidence="9 18" id="KW-1003">Cell membrane</keyword>
<evidence type="ECO:0000256" key="12">
    <source>
        <dbReference type="ARBA" id="ARBA00022889"/>
    </source>
</evidence>
<dbReference type="GO" id="GO:0022408">
    <property type="term" value="P:negative regulation of cell-cell adhesion"/>
    <property type="evidence" value="ECO:0007669"/>
    <property type="project" value="TreeGrafter"/>
</dbReference>
<dbReference type="GO" id="GO:0031528">
    <property type="term" value="C:microvillus membrane"/>
    <property type="evidence" value="ECO:0007669"/>
    <property type="project" value="TreeGrafter"/>
</dbReference>
<keyword evidence="16 18" id="KW-0966">Cell projection</keyword>
<name>A0A452USE8_URSMA</name>
<feature type="compositionally biased region" description="Low complexity" evidence="19">
    <location>
        <begin position="206"/>
        <end position="234"/>
    </location>
</feature>
<evidence type="ECO:0000256" key="19">
    <source>
        <dbReference type="SAM" id="MobiDB-lite"/>
    </source>
</evidence>
<dbReference type="GO" id="GO:0001726">
    <property type="term" value="C:ruffle"/>
    <property type="evidence" value="ECO:0007669"/>
    <property type="project" value="UniProtKB-SubCell"/>
</dbReference>
<evidence type="ECO:0000256" key="7">
    <source>
        <dbReference type="ARBA" id="ARBA00007029"/>
    </source>
</evidence>
<evidence type="ECO:0000256" key="8">
    <source>
        <dbReference type="ARBA" id="ARBA00017371"/>
    </source>
</evidence>
<dbReference type="PANTHER" id="PTHR12067:SF5">
    <property type="entry name" value="PODOCALYXIN"/>
    <property type="match status" value="1"/>
</dbReference>
<feature type="compositionally biased region" description="Polar residues" evidence="19">
    <location>
        <begin position="161"/>
        <end position="177"/>
    </location>
</feature>
<gene>
    <name evidence="21" type="primary">PODXL</name>
</gene>
<evidence type="ECO:0000256" key="15">
    <source>
        <dbReference type="ARBA" id="ARBA00023180"/>
    </source>
</evidence>
<dbReference type="PIRSF" id="PIRSF038143">
    <property type="entry name" value="Podocalyxin-like_p1"/>
    <property type="match status" value="1"/>
</dbReference>
<keyword evidence="15" id="KW-0325">Glycoprotein</keyword>
<dbReference type="GO" id="GO:0033634">
    <property type="term" value="P:positive regulation of cell-cell adhesion mediated by integrin"/>
    <property type="evidence" value="ECO:0007669"/>
    <property type="project" value="TreeGrafter"/>
</dbReference>
<feature type="compositionally biased region" description="Polar residues" evidence="19">
    <location>
        <begin position="32"/>
        <end position="42"/>
    </location>
</feature>
<feature type="compositionally biased region" description="Low complexity" evidence="19">
    <location>
        <begin position="1"/>
        <end position="14"/>
    </location>
</feature>
<evidence type="ECO:0000256" key="17">
    <source>
        <dbReference type="ARBA" id="ARBA00031141"/>
    </source>
</evidence>
<dbReference type="CTD" id="5420"/>
<protein>
    <recommendedName>
        <fullName evidence="8 18">Podocalyxin</fullName>
    </recommendedName>
    <alternativeName>
        <fullName evidence="17 18">Podocalyxin-like protein 1</fullName>
    </alternativeName>
</protein>
<dbReference type="GeneID" id="103682454"/>
<dbReference type="KEGG" id="umr:103682454"/>
<accession>A0A452USE8</accession>
<dbReference type="InterPro" id="IPR013836">
    <property type="entry name" value="CD34/Podocalyxin"/>
</dbReference>
<dbReference type="RefSeq" id="XP_008710278.2">
    <property type="nucleotide sequence ID" value="XM_008712056.2"/>
</dbReference>
<dbReference type="GO" id="GO:0032534">
    <property type="term" value="P:regulation of microvillus assembly"/>
    <property type="evidence" value="ECO:0007669"/>
    <property type="project" value="TreeGrafter"/>
</dbReference>
<organism evidence="21">
    <name type="scientific">Ursus maritimus</name>
    <name type="common">Polar bear</name>
    <name type="synonym">Thalarctos maritimus</name>
    <dbReference type="NCBI Taxonomy" id="29073"/>
    <lineage>
        <taxon>Eukaryota</taxon>
        <taxon>Metazoa</taxon>
        <taxon>Chordata</taxon>
        <taxon>Craniata</taxon>
        <taxon>Vertebrata</taxon>
        <taxon>Euteleostomi</taxon>
        <taxon>Mammalia</taxon>
        <taxon>Eutheria</taxon>
        <taxon>Laurasiatheria</taxon>
        <taxon>Carnivora</taxon>
        <taxon>Caniformia</taxon>
        <taxon>Ursidae</taxon>
        <taxon>Ursus</taxon>
    </lineage>
</organism>
<dbReference type="GO" id="GO:0030027">
    <property type="term" value="C:lamellipodium"/>
    <property type="evidence" value="ECO:0007669"/>
    <property type="project" value="UniProtKB-SubCell"/>
</dbReference>
<evidence type="ECO:0000256" key="16">
    <source>
        <dbReference type="ARBA" id="ARBA00023273"/>
    </source>
</evidence>
<feature type="region of interest" description="Disordered" evidence="19">
    <location>
        <begin position="1"/>
        <end position="287"/>
    </location>
</feature>
<evidence type="ECO:0000256" key="11">
    <source>
        <dbReference type="ARBA" id="ARBA00022729"/>
    </source>
</evidence>
<reference evidence="21" key="1">
    <citation type="submission" date="2019-03" db="UniProtKB">
        <authorList>
            <consortium name="Ensembl"/>
        </authorList>
    </citation>
    <scope>IDENTIFICATION</scope>
</reference>
<evidence type="ECO:0000256" key="1">
    <source>
        <dbReference type="ARBA" id="ARBA00003167"/>
    </source>
</evidence>
<evidence type="ECO:0000256" key="2">
    <source>
        <dbReference type="ARBA" id="ARBA00004105"/>
    </source>
</evidence>
<comment type="similarity">
    <text evidence="7 18">Belongs to the podocalyxin family.</text>
</comment>
<sequence>MTTVKTTPTAVPTTTDKRVTSATAGGRAPVASGSSGPTQASTAVVPADKDEKDSGNSRTTTGDPKVTQGLSSTTLPPTTKSIKPGTTAPQSTGAGGSPGGTTSHTTTKGGEQTSSLLPDLVRTSSLTNASPAVSTPTSPHQPTASPATSKPPGSPSEGTDKISTVASSSLGTKTGPTSPLHGAPTTPTPPVTLHGNPQKSSMMPAVTGTSSSITVTTSSTSGTSSSTTGIPSVPATSLPEAPQPAVPSLGPVATSPVQGPRSPSTQLTSTTPRVSNVPPPSSAHRDDRIKCESPERLTDTMLVLNLTKTSLCAGNSSSDDKLVTLLCRAAKATFNPVQDKCHIQLVPIQDSQAVAIKEIAVQTNLLPRNVYESLKDKWDELKEVGVSNMKLGDEGPPEETEDRLKNMPLIITIVCMASFLLLVAALYGCCHQRLSQRKDQQRLTEELQTVENGYHDNPTLEVMETSSEMQEKKVVNLNGELGDSWIVPLDNLAKDDLDEEEDTHL</sequence>
<keyword evidence="10 20" id="KW-0812">Transmembrane</keyword>
<dbReference type="GO" id="GO:0030175">
    <property type="term" value="C:filopodium"/>
    <property type="evidence" value="ECO:0007669"/>
    <property type="project" value="UniProtKB-SubCell"/>
</dbReference>
<dbReference type="GO" id="GO:0016477">
    <property type="term" value="P:cell migration"/>
    <property type="evidence" value="ECO:0007669"/>
    <property type="project" value="UniProtKB-UniRule"/>
</dbReference>
<evidence type="ECO:0000256" key="18">
    <source>
        <dbReference type="PIRNR" id="PIRNR038143"/>
    </source>
</evidence>
<feature type="compositionally biased region" description="Low complexity" evidence="19">
    <location>
        <begin position="100"/>
        <end position="113"/>
    </location>
</feature>
<keyword evidence="13 20" id="KW-1133">Transmembrane helix</keyword>
<dbReference type="GeneTree" id="ENSGT00730000111314"/>
<evidence type="ECO:0000256" key="4">
    <source>
        <dbReference type="ARBA" id="ARBA00004466"/>
    </source>
</evidence>
<keyword evidence="11" id="KW-0732">Signal</keyword>
<evidence type="ECO:0000256" key="10">
    <source>
        <dbReference type="ARBA" id="ARBA00022692"/>
    </source>
</evidence>
<dbReference type="OrthoDB" id="9948358at2759"/>
<evidence type="ECO:0000256" key="3">
    <source>
        <dbReference type="ARBA" id="ARBA00004221"/>
    </source>
</evidence>
<dbReference type="GO" id="GO:0016324">
    <property type="term" value="C:apical plasma membrane"/>
    <property type="evidence" value="ECO:0007669"/>
    <property type="project" value="UniProtKB-SubCell"/>
</dbReference>
<dbReference type="PANTHER" id="PTHR12067">
    <property type="entry name" value="PODOCALYXIN"/>
    <property type="match status" value="1"/>
</dbReference>
<evidence type="ECO:0000256" key="13">
    <source>
        <dbReference type="ARBA" id="ARBA00022989"/>
    </source>
</evidence>
<evidence type="ECO:0000256" key="6">
    <source>
        <dbReference type="ARBA" id="ARBA00004486"/>
    </source>
</evidence>
<comment type="function">
    <text evidence="1">Involved in the regulation of both adhesion and cell morphology and cancer progression. Functions as an anti-adhesive molecule that maintains an open filtration pathway between neighboring foot processes in the podocyte by charge repulsion. Acts as a pro-adhesive molecule, enhancing the adherence of cells to immobilized ligands, increasing the rate of migration and cell-cell contacts in an integrin-dependent manner. Induces the formation of apical actin-dependent microvilli. Involved in the formation of a preapical plasma membrane subdomain to set up initial epithelial polarization and the apical lumen formation during renal tubulogenesis. Plays a role in cancer development and aggressiveness by inducing cell migration and invasion through its interaction with the actin-binding protein EZR. Affects EZR-dependent signaling events, leading to increased activities of the MAPK and PI3K pathways in cancer cells.</text>
</comment>
<keyword evidence="12 18" id="KW-0130">Cell adhesion</keyword>
<feature type="transmembrane region" description="Helical" evidence="20">
    <location>
        <begin position="409"/>
        <end position="430"/>
    </location>
</feature>
<evidence type="ECO:0000256" key="14">
    <source>
        <dbReference type="ARBA" id="ARBA00023136"/>
    </source>
</evidence>
<feature type="compositionally biased region" description="Low complexity" evidence="19">
    <location>
        <begin position="70"/>
        <end position="79"/>
    </location>
</feature>
<proteinExistence type="inferred from homology"/>